<evidence type="ECO:0000313" key="9">
    <source>
        <dbReference type="EMBL" id="SEQ53932.1"/>
    </source>
</evidence>
<protein>
    <recommendedName>
        <fullName evidence="5">Acid sugar phosphatase</fullName>
        <ecNumber evidence="5">3.1.3.-</ecNumber>
    </recommendedName>
</protein>
<dbReference type="InterPro" id="IPR006357">
    <property type="entry name" value="HAD-SF_hydro_IIA"/>
</dbReference>
<dbReference type="SUPFAM" id="SSF56784">
    <property type="entry name" value="HAD-like"/>
    <property type="match status" value="1"/>
</dbReference>
<evidence type="ECO:0000256" key="8">
    <source>
        <dbReference type="PIRSR" id="PIRSR000915-3"/>
    </source>
</evidence>
<dbReference type="InterPro" id="IPR006354">
    <property type="entry name" value="HAD-SF_hydro_IIA_hyp1"/>
</dbReference>
<dbReference type="OrthoDB" id="9810449at2"/>
<evidence type="ECO:0000256" key="5">
    <source>
        <dbReference type="PIRNR" id="PIRNR000915"/>
    </source>
</evidence>
<dbReference type="STRING" id="89093.SAMN04488558_1195"/>
<evidence type="ECO:0000256" key="2">
    <source>
        <dbReference type="ARBA" id="ARBA00022723"/>
    </source>
</evidence>
<dbReference type="Pfam" id="PF13242">
    <property type="entry name" value="Hydrolase_like"/>
    <property type="match status" value="1"/>
</dbReference>
<dbReference type="GO" id="GO:0016791">
    <property type="term" value="F:phosphatase activity"/>
    <property type="evidence" value="ECO:0007669"/>
    <property type="project" value="TreeGrafter"/>
</dbReference>
<dbReference type="AlphaFoldDB" id="A0A1H9GV12"/>
<dbReference type="NCBIfam" id="TIGR01460">
    <property type="entry name" value="HAD-SF-IIA"/>
    <property type="match status" value="1"/>
</dbReference>
<keyword evidence="10" id="KW-1185">Reference proteome</keyword>
<feature type="active site" description="Proton donor" evidence="6">
    <location>
        <position position="16"/>
    </location>
</feature>
<evidence type="ECO:0000256" key="7">
    <source>
        <dbReference type="PIRSR" id="PIRSR000915-2"/>
    </source>
</evidence>
<dbReference type="InterPro" id="IPR036412">
    <property type="entry name" value="HAD-like_sf"/>
</dbReference>
<evidence type="ECO:0000313" key="10">
    <source>
        <dbReference type="Proteomes" id="UP000198833"/>
    </source>
</evidence>
<dbReference type="Pfam" id="PF13344">
    <property type="entry name" value="Hydrolase_6"/>
    <property type="match status" value="1"/>
</dbReference>
<evidence type="ECO:0000256" key="1">
    <source>
        <dbReference type="ARBA" id="ARBA00006696"/>
    </source>
</evidence>
<gene>
    <name evidence="9" type="ORF">SAMN04488558_1195</name>
</gene>
<dbReference type="NCBIfam" id="TIGR01457">
    <property type="entry name" value="HAD-SF-IIA-hyp2"/>
    <property type="match status" value="1"/>
</dbReference>
<feature type="binding site" evidence="7">
    <location>
        <position position="187"/>
    </location>
    <ligand>
        <name>substrate</name>
    </ligand>
</feature>
<feature type="binding site" evidence="8">
    <location>
        <position position="212"/>
    </location>
    <ligand>
        <name>Mg(2+)</name>
        <dbReference type="ChEBI" id="CHEBI:18420"/>
    </ligand>
</feature>
<organism evidence="9 10">
    <name type="scientific">Ignavigranum ruoffiae</name>
    <dbReference type="NCBI Taxonomy" id="89093"/>
    <lineage>
        <taxon>Bacteria</taxon>
        <taxon>Bacillati</taxon>
        <taxon>Bacillota</taxon>
        <taxon>Bacilli</taxon>
        <taxon>Lactobacillales</taxon>
        <taxon>Aerococcaceae</taxon>
        <taxon>Ignavigranum</taxon>
    </lineage>
</organism>
<comment type="cofactor">
    <cofactor evidence="8">
        <name>Mg(2+)</name>
        <dbReference type="ChEBI" id="CHEBI:18420"/>
    </cofactor>
    <text evidence="8">Divalent metal ions. Mg(2+) is the most effective.</text>
</comment>
<evidence type="ECO:0000256" key="4">
    <source>
        <dbReference type="ARBA" id="ARBA00022842"/>
    </source>
</evidence>
<keyword evidence="2 5" id="KW-0479">Metal-binding</keyword>
<comment type="similarity">
    <text evidence="1 5">Belongs to the HAD-like hydrolase superfamily. NagD family.</text>
</comment>
<dbReference type="RefSeq" id="WP_092572708.1">
    <property type="nucleotide sequence ID" value="NZ_FOEN01000019.1"/>
</dbReference>
<evidence type="ECO:0000256" key="3">
    <source>
        <dbReference type="ARBA" id="ARBA00022801"/>
    </source>
</evidence>
<dbReference type="GO" id="GO:0005737">
    <property type="term" value="C:cytoplasm"/>
    <property type="evidence" value="ECO:0007669"/>
    <property type="project" value="TreeGrafter"/>
</dbReference>
<feature type="binding site" evidence="8">
    <location>
        <position position="14"/>
    </location>
    <ligand>
        <name>Mg(2+)</name>
        <dbReference type="ChEBI" id="CHEBI:18420"/>
    </ligand>
</feature>
<keyword evidence="4 5" id="KW-0460">Magnesium</keyword>
<feature type="binding site" evidence="8">
    <location>
        <position position="16"/>
    </location>
    <ligand>
        <name>Mg(2+)</name>
        <dbReference type="ChEBI" id="CHEBI:18420"/>
    </ligand>
</feature>
<dbReference type="PANTHER" id="PTHR19288:SF46">
    <property type="entry name" value="HALOACID DEHALOGENASE-LIKE HYDROLASE DOMAIN-CONTAINING PROTEIN 2"/>
    <property type="match status" value="1"/>
</dbReference>
<name>A0A1H9GV12_9LACT</name>
<dbReference type="Proteomes" id="UP000198833">
    <property type="component" value="Unassembled WGS sequence"/>
</dbReference>
<comment type="function">
    <text evidence="5">Catalyzes the dephosphorylation of 2-6 carbon acid sugars in vitro.</text>
</comment>
<accession>A0A1H9GV12</accession>
<proteinExistence type="inferred from homology"/>
<evidence type="ECO:0000256" key="6">
    <source>
        <dbReference type="PIRSR" id="PIRSR000915-1"/>
    </source>
</evidence>
<feature type="active site" description="Nucleophile" evidence="6">
    <location>
        <position position="14"/>
    </location>
</feature>
<keyword evidence="3" id="KW-0378">Hydrolase</keyword>
<dbReference type="Gene3D" id="3.40.50.1000">
    <property type="entry name" value="HAD superfamily/HAD-like"/>
    <property type="match status" value="2"/>
</dbReference>
<sequence length="260" mass="28769">MRKINRSYQAYLIDLDGTIYAGERRIPTAERFIKTLQERGLPFSILTNNATVKPEVLVETLAKHHHIQVDVENIYTSTMALIDYLKRVHPKDTFFVIGESALQTSLLEAGLSVADSDQAQHVVQGLSRQVDYQQLSQAVRILLAGGEFLVTNMDRLIPTKDGFFPSSGAITSFIAYASQVQPKVFGKPHRPIVEGALASLNQSVENCLLIGDNYETDIQAGIQVGMDTLMVLTGVSQRSDLEGKTNLPTYVVNDLSEWEG</sequence>
<dbReference type="PANTHER" id="PTHR19288">
    <property type="entry name" value="4-NITROPHENYLPHOSPHATASE-RELATED"/>
    <property type="match status" value="1"/>
</dbReference>
<dbReference type="EC" id="3.1.3.-" evidence="5"/>
<dbReference type="InterPro" id="IPR023214">
    <property type="entry name" value="HAD_sf"/>
</dbReference>
<dbReference type="EMBL" id="FOEN01000019">
    <property type="protein sequence ID" value="SEQ53932.1"/>
    <property type="molecule type" value="Genomic_DNA"/>
</dbReference>
<dbReference type="PIRSF" id="PIRSF000915">
    <property type="entry name" value="PGP-type_phosphatase"/>
    <property type="match status" value="1"/>
</dbReference>
<reference evidence="9 10" key="1">
    <citation type="submission" date="2016-10" db="EMBL/GenBank/DDBJ databases">
        <authorList>
            <person name="de Groot N.N."/>
        </authorList>
    </citation>
    <scope>NUCLEOTIDE SEQUENCE [LARGE SCALE GENOMIC DNA]</scope>
    <source>
        <strain evidence="9 10">DSM 15695</strain>
    </source>
</reference>
<dbReference type="GO" id="GO:0046872">
    <property type="term" value="F:metal ion binding"/>
    <property type="evidence" value="ECO:0007669"/>
    <property type="project" value="UniProtKB-KW"/>
</dbReference>